<dbReference type="PRINTS" id="PR01436">
    <property type="entry name" value="NADHDHGNASE2"/>
</dbReference>
<keyword evidence="7 18" id="KW-0679">Respiratory chain</keyword>
<accession>A0A343CXB7</accession>
<name>A0A343CXB7_KIWTY</name>
<evidence type="ECO:0000256" key="3">
    <source>
        <dbReference type="ARBA" id="ARBA00007012"/>
    </source>
</evidence>
<protein>
    <recommendedName>
        <fullName evidence="5 18">NADH-ubiquinone oxidoreductase chain 2</fullName>
        <ecNumber evidence="4 18">7.1.1.2</ecNumber>
    </recommendedName>
</protein>
<evidence type="ECO:0000256" key="13">
    <source>
        <dbReference type="ARBA" id="ARBA00023027"/>
    </source>
</evidence>
<keyword evidence="13 18" id="KW-0520">NAD</keyword>
<evidence type="ECO:0000256" key="18">
    <source>
        <dbReference type="RuleBase" id="RU003403"/>
    </source>
</evidence>
<keyword evidence="6" id="KW-0813">Transport</keyword>
<dbReference type="PANTHER" id="PTHR46552:SF1">
    <property type="entry name" value="NADH-UBIQUINONE OXIDOREDUCTASE CHAIN 2"/>
    <property type="match status" value="1"/>
</dbReference>
<feature type="transmembrane region" description="Helical" evidence="18">
    <location>
        <begin position="119"/>
        <end position="137"/>
    </location>
</feature>
<evidence type="ECO:0000259" key="19">
    <source>
        <dbReference type="Pfam" id="PF00361"/>
    </source>
</evidence>
<reference evidence="20" key="1">
    <citation type="journal article" date="2017" name="Mitochondrial DNA Part B Resour">
        <title>The complete mitochondrial genome of a yeti crab Kiwa tyleri Thatje, 2015 (Crustacea: Decapod: Anomura: Kiwaidae) from deep-sea hydrothermal vent.</title>
        <authorList>
            <person name="Zhang D."/>
            <person name="Zhou Y."/>
            <person name="Cheng H."/>
            <person name="Wang C."/>
        </authorList>
    </citation>
    <scope>NUCLEOTIDE SEQUENCE</scope>
</reference>
<evidence type="ECO:0000256" key="17">
    <source>
        <dbReference type="ARBA" id="ARBA00049551"/>
    </source>
</evidence>
<dbReference type="GO" id="GO:0008137">
    <property type="term" value="F:NADH dehydrogenase (ubiquinone) activity"/>
    <property type="evidence" value="ECO:0007669"/>
    <property type="project" value="UniProtKB-EC"/>
</dbReference>
<evidence type="ECO:0000256" key="10">
    <source>
        <dbReference type="ARBA" id="ARBA00022967"/>
    </source>
</evidence>
<dbReference type="InterPro" id="IPR001750">
    <property type="entry name" value="ND/Mrp_TM"/>
</dbReference>
<evidence type="ECO:0000256" key="16">
    <source>
        <dbReference type="ARBA" id="ARBA00023136"/>
    </source>
</evidence>
<feature type="transmembrane region" description="Helical" evidence="18">
    <location>
        <begin position="195"/>
        <end position="214"/>
    </location>
</feature>
<dbReference type="PANTHER" id="PTHR46552">
    <property type="entry name" value="NADH-UBIQUINONE OXIDOREDUCTASE CHAIN 2"/>
    <property type="match status" value="1"/>
</dbReference>
<dbReference type="GeneID" id="32950759"/>
<evidence type="ECO:0000256" key="7">
    <source>
        <dbReference type="ARBA" id="ARBA00022660"/>
    </source>
</evidence>
<evidence type="ECO:0000313" key="20">
    <source>
        <dbReference type="EMBL" id="ARQ27012.1"/>
    </source>
</evidence>
<feature type="domain" description="NADH:quinone oxidoreductase/Mrp antiporter transmembrane" evidence="19">
    <location>
        <begin position="84"/>
        <end position="282"/>
    </location>
</feature>
<dbReference type="InterPro" id="IPR003917">
    <property type="entry name" value="NADH_UbQ_OxRdtase_chain2"/>
</dbReference>
<feature type="transmembrane region" description="Helical" evidence="18">
    <location>
        <begin position="310"/>
        <end position="334"/>
    </location>
</feature>
<evidence type="ECO:0000256" key="12">
    <source>
        <dbReference type="ARBA" id="ARBA00022989"/>
    </source>
</evidence>
<keyword evidence="15 18" id="KW-0496">Mitochondrion</keyword>
<feature type="transmembrane region" description="Helical" evidence="18">
    <location>
        <begin position="235"/>
        <end position="254"/>
    </location>
</feature>
<keyword evidence="10 18" id="KW-1278">Translocase</keyword>
<keyword evidence="8 18" id="KW-0812">Transmembrane</keyword>
<dbReference type="Pfam" id="PF00361">
    <property type="entry name" value="Proton_antipo_M"/>
    <property type="match status" value="2"/>
</dbReference>
<geneLocation type="mitochondrion" evidence="20"/>
<feature type="transmembrane region" description="Helical" evidence="18">
    <location>
        <begin position="87"/>
        <end position="107"/>
    </location>
</feature>
<dbReference type="EMBL" id="KY423514">
    <property type="protein sequence ID" value="ARQ27012.1"/>
    <property type="molecule type" value="Genomic_DNA"/>
</dbReference>
<evidence type="ECO:0000256" key="5">
    <source>
        <dbReference type="ARBA" id="ARBA00021008"/>
    </source>
</evidence>
<evidence type="ECO:0000256" key="4">
    <source>
        <dbReference type="ARBA" id="ARBA00012944"/>
    </source>
</evidence>
<feature type="transmembrane region" description="Helical" evidence="18">
    <location>
        <begin position="7"/>
        <end position="23"/>
    </location>
</feature>
<dbReference type="GO" id="GO:0006120">
    <property type="term" value="P:mitochondrial electron transport, NADH to ubiquinone"/>
    <property type="evidence" value="ECO:0007669"/>
    <property type="project" value="InterPro"/>
</dbReference>
<dbReference type="RefSeq" id="YP_009379189.1">
    <property type="nucleotide sequence ID" value="NC_034927.1"/>
</dbReference>
<organism evidence="20">
    <name type="scientific">Kiwa tyleri</name>
    <name type="common">Hoff crab</name>
    <dbReference type="NCBI Taxonomy" id="1676998"/>
    <lineage>
        <taxon>Eukaryota</taxon>
        <taxon>Metazoa</taxon>
        <taxon>Ecdysozoa</taxon>
        <taxon>Arthropoda</taxon>
        <taxon>Crustacea</taxon>
        <taxon>Multicrustacea</taxon>
        <taxon>Malacostraca</taxon>
        <taxon>Eumalacostraca</taxon>
        <taxon>Eucarida</taxon>
        <taxon>Decapoda</taxon>
        <taxon>Pleocyemata</taxon>
        <taxon>Anomura</taxon>
        <taxon>Chirostyloidea</taxon>
        <taxon>Kiwaidae</taxon>
        <taxon>Kiwa</taxon>
    </lineage>
</organism>
<keyword evidence="14 18" id="KW-0830">Ubiquinone</keyword>
<comment type="subcellular location">
    <subcellularLocation>
        <location evidence="2 18">Mitochondrion inner membrane</location>
        <topology evidence="2 18">Multi-pass membrane protein</topology>
    </subcellularLocation>
</comment>
<evidence type="ECO:0000256" key="2">
    <source>
        <dbReference type="ARBA" id="ARBA00004448"/>
    </source>
</evidence>
<evidence type="ECO:0000256" key="6">
    <source>
        <dbReference type="ARBA" id="ARBA00022448"/>
    </source>
</evidence>
<gene>
    <name evidence="20" type="primary">ND2</name>
</gene>
<keyword evidence="11 18" id="KW-0249">Electron transport</keyword>
<evidence type="ECO:0000256" key="1">
    <source>
        <dbReference type="ARBA" id="ARBA00003257"/>
    </source>
</evidence>
<feature type="transmembrane region" description="Helical" evidence="18">
    <location>
        <begin position="59"/>
        <end position="81"/>
    </location>
</feature>
<keyword evidence="9 18" id="KW-0999">Mitochondrion inner membrane</keyword>
<evidence type="ECO:0000256" key="14">
    <source>
        <dbReference type="ARBA" id="ARBA00023075"/>
    </source>
</evidence>
<comment type="catalytic activity">
    <reaction evidence="17 18">
        <text>a ubiquinone + NADH + 5 H(+)(in) = a ubiquinol + NAD(+) + 4 H(+)(out)</text>
        <dbReference type="Rhea" id="RHEA:29091"/>
        <dbReference type="Rhea" id="RHEA-COMP:9565"/>
        <dbReference type="Rhea" id="RHEA-COMP:9566"/>
        <dbReference type="ChEBI" id="CHEBI:15378"/>
        <dbReference type="ChEBI" id="CHEBI:16389"/>
        <dbReference type="ChEBI" id="CHEBI:17976"/>
        <dbReference type="ChEBI" id="CHEBI:57540"/>
        <dbReference type="ChEBI" id="CHEBI:57945"/>
        <dbReference type="EC" id="7.1.1.2"/>
    </reaction>
</comment>
<keyword evidence="12 18" id="KW-1133">Transmembrane helix</keyword>
<dbReference type="CTD" id="4536"/>
<comment type="function">
    <text evidence="18">Core subunit of the mitochondrial membrane respiratory chain NADH dehydrogenase (Complex I) which catalyzes electron transfer from NADH through the respiratory chain, using ubiquinone as an electron acceptor. Essential for the catalytic activity and assembly of complex I.</text>
</comment>
<sequence>MIYLSSLNMMFYFTLMLGTFLTLSSSSWFNAWVGLELNLLSFIPLILSKNNKYSSEAALKYFLIQALGSSFIIFTSSILFFSSFFPLIMICSSLILKLGAAPFHFWLPQIMEGLNWLQLIILMTIQKLAPLFLLNYLMNFNFIIYIILFSSMLSAFIGAILGMNQTSLRKMMAFSSINHMAWMLTAMIISENILLFYFLFYCVISSSVALLFYYEQIYYLNHLMNLTNNSTSSKMILFMSMLSLGGLPPFSGFMPKWILIQEMMNFKLFIPLIILLISTLITLYFYLRITIFSFLFSSSKMKQSLMLNKYMMIMIYIFLFMNMFSLLIPSSMIFF</sequence>
<keyword evidence="16 18" id="KW-0472">Membrane</keyword>
<dbReference type="GO" id="GO:0005743">
    <property type="term" value="C:mitochondrial inner membrane"/>
    <property type="evidence" value="ECO:0007669"/>
    <property type="project" value="UniProtKB-SubCell"/>
</dbReference>
<proteinExistence type="inferred from homology"/>
<dbReference type="AlphaFoldDB" id="A0A343CXB7"/>
<feature type="transmembrane region" description="Helical" evidence="18">
    <location>
        <begin position="266"/>
        <end position="289"/>
    </location>
</feature>
<evidence type="ECO:0000256" key="11">
    <source>
        <dbReference type="ARBA" id="ARBA00022982"/>
    </source>
</evidence>
<evidence type="ECO:0000256" key="15">
    <source>
        <dbReference type="ARBA" id="ARBA00023128"/>
    </source>
</evidence>
<comment type="function">
    <text evidence="1">Core subunit of the mitochondrial membrane respiratory chain NADH dehydrogenase (Complex I) that is believed to belong to the minimal assembly required for catalysis. Complex I functions in the transfer of electrons from NADH to the respiratory chain. The immediate electron acceptor for the enzyme is believed to be ubiquinone.</text>
</comment>
<dbReference type="EC" id="7.1.1.2" evidence="4 18"/>
<comment type="similarity">
    <text evidence="3 18">Belongs to the complex I subunit 2 family.</text>
</comment>
<feature type="domain" description="NADH:quinone oxidoreductase/Mrp antiporter transmembrane" evidence="19">
    <location>
        <begin position="25"/>
        <end position="80"/>
    </location>
</feature>
<feature type="transmembrane region" description="Helical" evidence="18">
    <location>
        <begin position="29"/>
        <end position="47"/>
    </location>
</feature>
<dbReference type="InterPro" id="IPR050175">
    <property type="entry name" value="Complex_I_Subunit_2"/>
</dbReference>
<evidence type="ECO:0000256" key="9">
    <source>
        <dbReference type="ARBA" id="ARBA00022792"/>
    </source>
</evidence>
<evidence type="ECO:0000256" key="8">
    <source>
        <dbReference type="ARBA" id="ARBA00022692"/>
    </source>
</evidence>
<feature type="transmembrane region" description="Helical" evidence="18">
    <location>
        <begin position="143"/>
        <end position="164"/>
    </location>
</feature>